<dbReference type="InterPro" id="IPR051515">
    <property type="entry name" value="IRG"/>
</dbReference>
<feature type="domain" description="IRG-type G" evidence="6">
    <location>
        <begin position="139"/>
        <end position="330"/>
    </location>
</feature>
<accession>F0XH96</accession>
<keyword evidence="8" id="KW-1185">Reference proteome</keyword>
<dbReference type="STRING" id="655863.F0XH96"/>
<dbReference type="HOGENOM" id="CLU_924882_0_0_1"/>
<sequence>MYSSPGFSDEDERRATPPDTDDDSDQFGAETFDERPSSYPKTSYGKRRSGPSWSEETARSATKAGKGLAVGIGAITAGAVYTAMFPVKVVSSGFIRVSENVLAWATSINFEDEPTTNQEAAKQTAQIMQDREREGFDEGYIHVAVCGPAGSGKSSIINALRGLKNKDATAAATGTVETTQRQQKYEAHHGIGCIMLYDCPGAGTLRNPAEDYGSSQKLHIFNVVLIVLGERFGEIELDIIRSCVARQQPFFVIQSRADERTRRIERDEEIELCEAKRINIKKAQKAFKSELRRGRFPEEQIRKTTRYYMLVNNTDLRKFIECQGQWPEQEGPLEIHEKQLIEVLRRLAEGRTL</sequence>
<comment type="similarity">
    <text evidence="1">Belongs to the TRAFAC class dynamin-like GTPase superfamily. IRG family.</text>
</comment>
<name>F0XH96_GROCL</name>
<evidence type="ECO:0000259" key="6">
    <source>
        <dbReference type="PROSITE" id="PS51716"/>
    </source>
</evidence>
<keyword evidence="4" id="KW-0342">GTP-binding</keyword>
<organism evidence="8">
    <name type="scientific">Grosmannia clavigera (strain kw1407 / UAMH 11150)</name>
    <name type="common">Blue stain fungus</name>
    <name type="synonym">Graphiocladiella clavigera</name>
    <dbReference type="NCBI Taxonomy" id="655863"/>
    <lineage>
        <taxon>Eukaryota</taxon>
        <taxon>Fungi</taxon>
        <taxon>Dikarya</taxon>
        <taxon>Ascomycota</taxon>
        <taxon>Pezizomycotina</taxon>
        <taxon>Sordariomycetes</taxon>
        <taxon>Sordariomycetidae</taxon>
        <taxon>Ophiostomatales</taxon>
        <taxon>Ophiostomataceae</taxon>
        <taxon>Leptographium</taxon>
    </lineage>
</organism>
<keyword evidence="2" id="KW-0547">Nucleotide-binding</keyword>
<evidence type="ECO:0000256" key="2">
    <source>
        <dbReference type="ARBA" id="ARBA00022741"/>
    </source>
</evidence>
<dbReference type="AlphaFoldDB" id="F0XH96"/>
<dbReference type="InterPro" id="IPR027417">
    <property type="entry name" value="P-loop_NTPase"/>
</dbReference>
<dbReference type="Proteomes" id="UP000007796">
    <property type="component" value="Unassembled WGS sequence"/>
</dbReference>
<dbReference type="Pfam" id="PF05049">
    <property type="entry name" value="IIGP"/>
    <property type="match status" value="1"/>
</dbReference>
<dbReference type="EMBL" id="GL629769">
    <property type="protein sequence ID" value="EFX03143.1"/>
    <property type="molecule type" value="Genomic_DNA"/>
</dbReference>
<dbReference type="GO" id="GO:0016020">
    <property type="term" value="C:membrane"/>
    <property type="evidence" value="ECO:0007669"/>
    <property type="project" value="InterPro"/>
</dbReference>
<evidence type="ECO:0000313" key="8">
    <source>
        <dbReference type="Proteomes" id="UP000007796"/>
    </source>
</evidence>
<evidence type="ECO:0000256" key="3">
    <source>
        <dbReference type="ARBA" id="ARBA00022801"/>
    </source>
</evidence>
<evidence type="ECO:0000256" key="4">
    <source>
        <dbReference type="ARBA" id="ARBA00023134"/>
    </source>
</evidence>
<dbReference type="SUPFAM" id="SSF52540">
    <property type="entry name" value="P-loop containing nucleoside triphosphate hydrolases"/>
    <property type="match status" value="1"/>
</dbReference>
<dbReference type="InParanoid" id="F0XH96"/>
<dbReference type="RefSeq" id="XP_014172625.1">
    <property type="nucleotide sequence ID" value="XM_014317150.1"/>
</dbReference>
<dbReference type="PANTHER" id="PTHR32341">
    <property type="entry name" value="INTERFERON-INDUCIBLE GTPASE"/>
    <property type="match status" value="1"/>
</dbReference>
<dbReference type="Gene3D" id="3.40.50.300">
    <property type="entry name" value="P-loop containing nucleotide triphosphate hydrolases"/>
    <property type="match status" value="1"/>
</dbReference>
<dbReference type="InterPro" id="IPR030385">
    <property type="entry name" value="G_IRG_dom"/>
</dbReference>
<feature type="region of interest" description="Disordered" evidence="5">
    <location>
        <begin position="1"/>
        <end position="55"/>
    </location>
</feature>
<dbReference type="GO" id="GO:0005525">
    <property type="term" value="F:GTP binding"/>
    <property type="evidence" value="ECO:0007669"/>
    <property type="project" value="UniProtKB-KW"/>
</dbReference>
<dbReference type="OrthoDB" id="422720at2759"/>
<gene>
    <name evidence="7" type="ORF">CMQ_3072</name>
</gene>
<dbReference type="InterPro" id="IPR007743">
    <property type="entry name" value="Immunity-related_GTPase-like"/>
</dbReference>
<protein>
    <submittedName>
        <fullName evidence="7">Interferon-inducible GTPase</fullName>
    </submittedName>
</protein>
<evidence type="ECO:0000313" key="7">
    <source>
        <dbReference type="EMBL" id="EFX03143.1"/>
    </source>
</evidence>
<dbReference type="GO" id="GO:0016787">
    <property type="term" value="F:hydrolase activity"/>
    <property type="evidence" value="ECO:0007669"/>
    <property type="project" value="UniProtKB-KW"/>
</dbReference>
<evidence type="ECO:0000256" key="1">
    <source>
        <dbReference type="ARBA" id="ARBA00005429"/>
    </source>
</evidence>
<dbReference type="PANTHER" id="PTHR32341:SF10">
    <property type="entry name" value="INTERFERON-INDUCIBLE GTPASE 5"/>
    <property type="match status" value="1"/>
</dbReference>
<proteinExistence type="inferred from homology"/>
<evidence type="ECO:0000256" key="5">
    <source>
        <dbReference type="SAM" id="MobiDB-lite"/>
    </source>
</evidence>
<reference evidence="7 8" key="1">
    <citation type="journal article" date="2011" name="Proc. Natl. Acad. Sci. U.S.A.">
        <title>Genome and transcriptome analyses of the mountain pine beetle-fungal symbiont Grosmannia clavigera, a lodgepole pine pathogen.</title>
        <authorList>
            <person name="DiGuistini S."/>
            <person name="Wang Y."/>
            <person name="Liao N.Y."/>
            <person name="Taylor G."/>
            <person name="Tanguay P."/>
            <person name="Feau N."/>
            <person name="Henrissat B."/>
            <person name="Chan S.K."/>
            <person name="Hesse-Orce U."/>
            <person name="Alamouti S.M."/>
            <person name="Tsui C.K.M."/>
            <person name="Docking R.T."/>
            <person name="Levasseur A."/>
            <person name="Haridas S."/>
            <person name="Robertson G."/>
            <person name="Birol I."/>
            <person name="Holt R.A."/>
            <person name="Marra M.A."/>
            <person name="Hamelin R.C."/>
            <person name="Hirst M."/>
            <person name="Jones S.J.M."/>
            <person name="Bohlmann J."/>
            <person name="Breuil C."/>
        </authorList>
    </citation>
    <scope>NUCLEOTIDE SEQUENCE [LARGE SCALE GENOMIC DNA]</scope>
    <source>
        <strain evidence="8">kw1407 / UAMH 11150</strain>
    </source>
</reference>
<keyword evidence="3" id="KW-0378">Hydrolase</keyword>
<dbReference type="PROSITE" id="PS51716">
    <property type="entry name" value="G_IRG"/>
    <property type="match status" value="1"/>
</dbReference>
<dbReference type="GeneID" id="25976132"/>
<dbReference type="eggNOG" id="ENOG502S70P">
    <property type="taxonomic scope" value="Eukaryota"/>
</dbReference>